<reference evidence="1 2" key="1">
    <citation type="journal article" date="2021" name="BMC Biol.">
        <title>Horizontally acquired antibacterial genes associated with adaptive radiation of ladybird beetles.</title>
        <authorList>
            <person name="Li H.S."/>
            <person name="Tang X.F."/>
            <person name="Huang Y.H."/>
            <person name="Xu Z.Y."/>
            <person name="Chen M.L."/>
            <person name="Du X.Y."/>
            <person name="Qiu B.Y."/>
            <person name="Chen P.T."/>
            <person name="Zhang W."/>
            <person name="Slipinski A."/>
            <person name="Escalona H.E."/>
            <person name="Waterhouse R.M."/>
            <person name="Zwick A."/>
            <person name="Pang H."/>
        </authorList>
    </citation>
    <scope>NUCLEOTIDE SEQUENCE [LARGE SCALE GENOMIC DNA]</scope>
    <source>
        <strain evidence="1">SYSU2018</strain>
    </source>
</reference>
<organism evidence="1 2">
    <name type="scientific">Cryptolaemus montrouzieri</name>
    <dbReference type="NCBI Taxonomy" id="559131"/>
    <lineage>
        <taxon>Eukaryota</taxon>
        <taxon>Metazoa</taxon>
        <taxon>Ecdysozoa</taxon>
        <taxon>Arthropoda</taxon>
        <taxon>Hexapoda</taxon>
        <taxon>Insecta</taxon>
        <taxon>Pterygota</taxon>
        <taxon>Neoptera</taxon>
        <taxon>Endopterygota</taxon>
        <taxon>Coleoptera</taxon>
        <taxon>Polyphaga</taxon>
        <taxon>Cucujiformia</taxon>
        <taxon>Coccinelloidea</taxon>
        <taxon>Coccinellidae</taxon>
        <taxon>Scymninae</taxon>
        <taxon>Scymnini</taxon>
        <taxon>Cryptolaemus</taxon>
    </lineage>
</organism>
<keyword evidence="2" id="KW-1185">Reference proteome</keyword>
<dbReference type="AlphaFoldDB" id="A0ABD2NH39"/>
<gene>
    <name evidence="1" type="ORF">HHI36_013255</name>
</gene>
<name>A0ABD2NH39_9CUCU</name>
<sequence>MPSSRLTYYANQGKIDNGDKWICGECEKEDTENKSVIIPDPNELPSEKGGYTINDVMLKLINIEQKMEEQYEGLLHKYDRQVATNEKLKKEIDEIKYKLGTKINRNEQIPLTKNIIIKGVTKGDEKENLTMIVSTVAQKLCVPIENNTIVACYRLGKTKTGEKTPIKVVFNNEQIKQKIIKAQKKKERKIEDLGLNLNENSNFASIMN</sequence>
<proteinExistence type="predicted"/>
<dbReference type="EMBL" id="JABFTP020000103">
    <property type="protein sequence ID" value="KAL3277914.1"/>
    <property type="molecule type" value="Genomic_DNA"/>
</dbReference>
<protein>
    <submittedName>
        <fullName evidence="1">Uncharacterized protein</fullName>
    </submittedName>
</protein>
<evidence type="ECO:0000313" key="2">
    <source>
        <dbReference type="Proteomes" id="UP001516400"/>
    </source>
</evidence>
<accession>A0ABD2NH39</accession>
<evidence type="ECO:0000313" key="1">
    <source>
        <dbReference type="EMBL" id="KAL3277914.1"/>
    </source>
</evidence>
<dbReference type="Proteomes" id="UP001516400">
    <property type="component" value="Unassembled WGS sequence"/>
</dbReference>
<comment type="caution">
    <text evidence="1">The sequence shown here is derived from an EMBL/GenBank/DDBJ whole genome shotgun (WGS) entry which is preliminary data.</text>
</comment>